<evidence type="ECO:0000256" key="1">
    <source>
        <dbReference type="SAM" id="SignalP"/>
    </source>
</evidence>
<feature type="signal peptide" evidence="1">
    <location>
        <begin position="1"/>
        <end position="23"/>
    </location>
</feature>
<name>A0AAN8MYV6_9PEZI</name>
<dbReference type="AlphaFoldDB" id="A0AAN8MYV6"/>
<evidence type="ECO:0000313" key="3">
    <source>
        <dbReference type="Proteomes" id="UP001313282"/>
    </source>
</evidence>
<keyword evidence="3" id="KW-1185">Reference proteome</keyword>
<protein>
    <submittedName>
        <fullName evidence="2">Uncharacterized protein</fullName>
    </submittedName>
</protein>
<sequence>MLGSSRFSLLVVALVAFVSFVTARTVITSQTCATRYCGSLPKKIVKTTKTICKTLPYTKVRWKTVNKPRITRIVTSTKTSTSQRYFTVGETFSTISLATVWLGTTTISRTVHGTITITTATVTSSVFTATITTPTVTVPKPSGFQAIRGDPGNFGVDPRDDDDPEFPWWGRTVRKLRREAQPEPGQGKYVTALTCTKILITKTGTSDLWKTTTKAASTTTKTVLTTKIVLPPVITTTKTTTKVQWITTSKYKVAFFSSIFDKTITSYTAATTYLSTVSTSLPAPTHYLACQYEFDYGNMVPSPEWGGRYHAQDVDPLPGNWTRTVPSNTADDCCGACHGFNEESATCSGSVWKPLTGQPGFAGECVLYLFNQNGGQCPQRAFKFNADAATPERIISNGPSCAMFKWKGFVQDLQ</sequence>
<keyword evidence="1" id="KW-0732">Signal</keyword>
<organism evidence="2 3">
    <name type="scientific">Orbilia javanica</name>
    <dbReference type="NCBI Taxonomy" id="47235"/>
    <lineage>
        <taxon>Eukaryota</taxon>
        <taxon>Fungi</taxon>
        <taxon>Dikarya</taxon>
        <taxon>Ascomycota</taxon>
        <taxon>Pezizomycotina</taxon>
        <taxon>Orbiliomycetes</taxon>
        <taxon>Orbiliales</taxon>
        <taxon>Orbiliaceae</taxon>
        <taxon>Orbilia</taxon>
    </lineage>
</organism>
<gene>
    <name evidence="2" type="ORF">TWF718_005395</name>
</gene>
<dbReference type="Proteomes" id="UP001313282">
    <property type="component" value="Unassembled WGS sequence"/>
</dbReference>
<accession>A0AAN8MYV6</accession>
<proteinExistence type="predicted"/>
<comment type="caution">
    <text evidence="2">The sequence shown here is derived from an EMBL/GenBank/DDBJ whole genome shotgun (WGS) entry which is preliminary data.</text>
</comment>
<feature type="chain" id="PRO_5042915065" evidence="1">
    <location>
        <begin position="24"/>
        <end position="414"/>
    </location>
</feature>
<reference evidence="2 3" key="1">
    <citation type="submission" date="2019-10" db="EMBL/GenBank/DDBJ databases">
        <authorList>
            <person name="Palmer J.M."/>
        </authorList>
    </citation>
    <scope>NUCLEOTIDE SEQUENCE [LARGE SCALE GENOMIC DNA]</scope>
    <source>
        <strain evidence="2 3">TWF718</strain>
    </source>
</reference>
<evidence type="ECO:0000313" key="2">
    <source>
        <dbReference type="EMBL" id="KAK6347557.1"/>
    </source>
</evidence>
<dbReference type="EMBL" id="JAVHNR010000003">
    <property type="protein sequence ID" value="KAK6347557.1"/>
    <property type="molecule type" value="Genomic_DNA"/>
</dbReference>